<sequence>MSDDTVCVALRIRPLVESEIEKGCQMCLNVVPGEPQVRICNTDKAFTYNYVFPPDIGQKDFYNTAVKKLIDNTFQGYNVTILAYGQTGSGKTHSMGTNYVGMGEKGIIPRVIDDIFERIKSKEDWSFKVAASFMELYQEQLYDLLSDKQRSQSIVDIREDGKSIKIFGIIERAITNAQEALECLTQGAMGRVTGATAMNAHSSRSHAIFTICIHQQKKNDPNSATVAKFHLVDLAGSERSKKTQATGERFKEGVNINKGLLALGNVISQLGDGAPGTYIGYRDSKLTRLLQDSLGGNSMTLMVACVSPADYNLDETLSTLRYADRARKIKNKPIVNQDSKIAEINRLNKLVQELRLALINQELGITCPKQHEELEEKYGILQQKFRDMTEKLNLNLGEIAVMHERAEMVEQAREKVRSAMATLLDEFNQVLQDLNACPEISSERYNTLKAIYEKMLDIQNDEKKASEELINYEISNSKNCVMHMEEDTERTEPIDELNNIEDSLDYFDKKEEEHTLRQAERNNEVQNINKELALKESLVSELLKNATQQTAESRRNVIEMEQEIKRLHAEKEEHLQAAHAHNVSSKLAETRRKKVQELEKKITELTRKCMEQNKIIKIKEKQDHRIKTLSSEIQSLKETRVKLIRQMRIDANNFTKWKQSKEKEINRLKAQDRKRACEMVRMKMQHNKQENVFKRKMEEAFAVNKRLKGALEMQKKAMQRQESKANSKNIIKTLVAQEFEILMATIEAEGSLERLMQDRASLVHQLEQLKKNGNSNEEELATVTELIELRNAQIADLQQKILESDQESRANTRGNMIHTIADGKVAYKTLFDIITQDRKQHCYKYNELKEKYQNLETRLEEYKKQEEESKTSSQNTSDTSFSDVETKKVLTDNNFSNKQNKRSWPKKERPSKMEITHDIINFEDSLTIEDDVNKDPDWRSTPLYNRIRKLENGSKLSVQQLTFKIESSEIKCACKTKCSTRVCTCRKNNVTCNNCNCSPEQCQNKDKENLRTELFLDIMEKIKWMNPRACTNEAYIPTPIEHVANVATHGIWVVPSVIGSIELIRRSMRWAQLVSACVYGTSLILVFAVSTFFHSVHYCNQNRQLKDALHRCDRAMIYIFIAASYFPWLNIEYFSDNDLFSMRYVVWIMAIMGILYQQIFHEKYKMLETIFYVVMGIGPSVAILNVYNYYNITELKLGGLMYVLGLVFFKSDGRIPCAHAIWHLFVAAAAGFHYYAILSHVFPETDLTNIPGNIWEMPKPLSKMLTSQVEL</sequence>
<dbReference type="SUPFAM" id="SSF52540">
    <property type="entry name" value="P-loop containing nucleoside triphosphate hydrolases"/>
    <property type="match status" value="1"/>
</dbReference>
<dbReference type="GO" id="GO:0005524">
    <property type="term" value="F:ATP binding"/>
    <property type="evidence" value="ECO:0007669"/>
    <property type="project" value="UniProtKB-UniRule"/>
</dbReference>
<evidence type="ECO:0000256" key="19">
    <source>
        <dbReference type="ARBA" id="ARBA00023212"/>
    </source>
</evidence>
<comment type="subcellular location">
    <subcellularLocation>
        <location evidence="4">Cytoplasm</location>
        <location evidence="4">Cytoskeleton</location>
    </subcellularLocation>
    <subcellularLocation>
        <location evidence="3">Endomembrane system</location>
        <topology evidence="3">Multi-pass membrane protein</topology>
    </subcellularLocation>
    <subcellularLocation>
        <location evidence="2">Nucleus</location>
    </subcellularLocation>
</comment>
<dbReference type="InterPro" id="IPR027640">
    <property type="entry name" value="Kinesin-like_fam"/>
</dbReference>
<evidence type="ECO:0000256" key="23">
    <source>
        <dbReference type="PROSITE-ProRule" id="PRU00283"/>
    </source>
</evidence>
<evidence type="ECO:0000256" key="13">
    <source>
        <dbReference type="ARBA" id="ARBA00023004"/>
    </source>
</evidence>
<evidence type="ECO:0000256" key="12">
    <source>
        <dbReference type="ARBA" id="ARBA00022989"/>
    </source>
</evidence>
<evidence type="ECO:0000256" key="22">
    <source>
        <dbReference type="PIRSR" id="PIRSR604254-1"/>
    </source>
</evidence>
<evidence type="ECO:0000256" key="2">
    <source>
        <dbReference type="ARBA" id="ARBA00004123"/>
    </source>
</evidence>
<keyword evidence="29" id="KW-1185">Reference proteome</keyword>
<feature type="binding site" evidence="22">
    <location>
        <position position="1223"/>
    </location>
    <ligand>
        <name>Zn(2+)</name>
        <dbReference type="ChEBI" id="CHEBI:29105"/>
    </ligand>
</feature>
<evidence type="ECO:0000256" key="11">
    <source>
        <dbReference type="ARBA" id="ARBA00022840"/>
    </source>
</evidence>
<comment type="cofactor">
    <cofactor evidence="21">
        <name>[2Fe-2S] cluster</name>
        <dbReference type="ChEBI" id="CHEBI:190135"/>
    </cofactor>
</comment>
<dbReference type="PANTHER" id="PTHR47969:SF15">
    <property type="entry name" value="CHROMOSOME-ASSOCIATED KINESIN KIF4A-RELATED"/>
    <property type="match status" value="1"/>
</dbReference>
<proteinExistence type="inferred from homology"/>
<feature type="transmembrane region" description="Helical" evidence="26">
    <location>
        <begin position="1169"/>
        <end position="1187"/>
    </location>
</feature>
<feature type="binding site" evidence="23">
    <location>
        <begin position="85"/>
        <end position="92"/>
    </location>
    <ligand>
        <name>ATP</name>
        <dbReference type="ChEBI" id="CHEBI:30616"/>
    </ligand>
</feature>
<evidence type="ECO:0000313" key="29">
    <source>
        <dbReference type="Proteomes" id="UP000000311"/>
    </source>
</evidence>
<dbReference type="GO" id="GO:0007052">
    <property type="term" value="P:mitotic spindle organization"/>
    <property type="evidence" value="ECO:0007669"/>
    <property type="project" value="TreeGrafter"/>
</dbReference>
<comment type="cofactor">
    <cofactor evidence="1">
        <name>[4Fe-4S] cluster</name>
        <dbReference type="ChEBI" id="CHEBI:49883"/>
    </cofactor>
</comment>
<keyword evidence="22" id="KW-0862">Zinc</keyword>
<feature type="transmembrane region" description="Helical" evidence="26">
    <location>
        <begin position="1221"/>
        <end position="1242"/>
    </location>
</feature>
<dbReference type="OMA" id="DAFTTHH"/>
<name>E2AZU7_CAMFO</name>
<keyword evidence="15 24" id="KW-0175">Coiled coil</keyword>
<dbReference type="PROSITE" id="PS00411">
    <property type="entry name" value="KINESIN_MOTOR_1"/>
    <property type="match status" value="1"/>
</dbReference>
<dbReference type="InterPro" id="IPR036961">
    <property type="entry name" value="Kinesin_motor_dom_sf"/>
</dbReference>
<evidence type="ECO:0000313" key="28">
    <source>
        <dbReference type="EMBL" id="EFN61076.1"/>
    </source>
</evidence>
<dbReference type="GO" id="GO:0007018">
    <property type="term" value="P:microtubule-based movement"/>
    <property type="evidence" value="ECO:0007669"/>
    <property type="project" value="InterPro"/>
</dbReference>
<reference evidence="28 29" key="1">
    <citation type="journal article" date="2010" name="Science">
        <title>Genomic comparison of the ants Camponotus floridanus and Harpegnathos saltator.</title>
        <authorList>
            <person name="Bonasio R."/>
            <person name="Zhang G."/>
            <person name="Ye C."/>
            <person name="Mutti N.S."/>
            <person name="Fang X."/>
            <person name="Qin N."/>
            <person name="Donahue G."/>
            <person name="Yang P."/>
            <person name="Li Q."/>
            <person name="Li C."/>
            <person name="Zhang P."/>
            <person name="Huang Z."/>
            <person name="Berger S.L."/>
            <person name="Reinberg D."/>
            <person name="Wang J."/>
            <person name="Liebig J."/>
        </authorList>
    </citation>
    <scope>NUCLEOTIDE SEQUENCE [LARGE SCALE GENOMIC DNA]</scope>
    <source>
        <strain evidence="29">C129</strain>
    </source>
</reference>
<evidence type="ECO:0000256" key="17">
    <source>
        <dbReference type="ARBA" id="ARBA00023136"/>
    </source>
</evidence>
<keyword evidence="6" id="KW-0963">Cytoplasm</keyword>
<dbReference type="GO" id="GO:0005634">
    <property type="term" value="C:nucleus"/>
    <property type="evidence" value="ECO:0007669"/>
    <property type="project" value="UniProtKB-SubCell"/>
</dbReference>
<dbReference type="InterPro" id="IPR027417">
    <property type="entry name" value="P-loop_NTPase"/>
</dbReference>
<dbReference type="PRINTS" id="PR00380">
    <property type="entry name" value="KINESINHEAVY"/>
</dbReference>
<dbReference type="GO" id="GO:0051536">
    <property type="term" value="F:iron-sulfur cluster binding"/>
    <property type="evidence" value="ECO:0007669"/>
    <property type="project" value="UniProtKB-KW"/>
</dbReference>
<dbReference type="Gene3D" id="3.40.850.10">
    <property type="entry name" value="Kinesin motor domain"/>
    <property type="match status" value="1"/>
</dbReference>
<evidence type="ECO:0000256" key="14">
    <source>
        <dbReference type="ARBA" id="ARBA00023014"/>
    </source>
</evidence>
<accession>E2AZU7</accession>
<feature type="binding site" evidence="22">
    <location>
        <position position="1219"/>
    </location>
    <ligand>
        <name>Zn(2+)</name>
        <dbReference type="ChEBI" id="CHEBI:29105"/>
    </ligand>
</feature>
<dbReference type="STRING" id="104421.E2AZU7"/>
<evidence type="ECO:0000256" key="9">
    <source>
        <dbReference type="ARBA" id="ARBA00022723"/>
    </source>
</evidence>
<dbReference type="PROSITE" id="PS50067">
    <property type="entry name" value="KINESIN_MOTOR_2"/>
    <property type="match status" value="1"/>
</dbReference>
<evidence type="ECO:0000256" key="1">
    <source>
        <dbReference type="ARBA" id="ARBA00001966"/>
    </source>
</evidence>
<evidence type="ECO:0000256" key="24">
    <source>
        <dbReference type="SAM" id="Coils"/>
    </source>
</evidence>
<dbReference type="GO" id="GO:0046872">
    <property type="term" value="F:metal ion binding"/>
    <property type="evidence" value="ECO:0007669"/>
    <property type="project" value="UniProtKB-KW"/>
</dbReference>
<keyword evidence="11 23" id="KW-0067">ATP-binding</keyword>
<gene>
    <name evidence="28" type="ORF">EAG_15052</name>
</gene>
<evidence type="ECO:0000256" key="21">
    <source>
        <dbReference type="ARBA" id="ARBA00034078"/>
    </source>
</evidence>
<dbReference type="GO" id="GO:0003777">
    <property type="term" value="F:microtubule motor activity"/>
    <property type="evidence" value="ECO:0007669"/>
    <property type="project" value="InterPro"/>
</dbReference>
<dbReference type="InterPro" id="IPR004254">
    <property type="entry name" value="AdipoR/HlyIII-related"/>
</dbReference>
<comment type="similarity">
    <text evidence="5">Belongs to the ADIPOR family.</text>
</comment>
<dbReference type="SMART" id="SM00129">
    <property type="entry name" value="KISc"/>
    <property type="match status" value="1"/>
</dbReference>
<dbReference type="InterPro" id="IPR033467">
    <property type="entry name" value="Tesmin/TSO1-like_CXC"/>
</dbReference>
<feature type="domain" description="Kinesin motor" evidence="27">
    <location>
        <begin position="5"/>
        <end position="329"/>
    </location>
</feature>
<keyword evidence="8" id="KW-0493">Microtubule</keyword>
<evidence type="ECO:0000256" key="7">
    <source>
        <dbReference type="ARBA" id="ARBA00022692"/>
    </source>
</evidence>
<dbReference type="GO" id="GO:0005829">
    <property type="term" value="C:cytosol"/>
    <property type="evidence" value="ECO:0007669"/>
    <property type="project" value="UniProtKB-ARBA"/>
</dbReference>
<dbReference type="GO" id="GO:0016020">
    <property type="term" value="C:membrane"/>
    <property type="evidence" value="ECO:0007669"/>
    <property type="project" value="InterPro"/>
</dbReference>
<evidence type="ECO:0000256" key="8">
    <source>
        <dbReference type="ARBA" id="ARBA00022701"/>
    </source>
</evidence>
<keyword evidence="14" id="KW-0411">Iron-sulfur</keyword>
<evidence type="ECO:0000256" key="18">
    <source>
        <dbReference type="ARBA" id="ARBA00023175"/>
    </source>
</evidence>
<keyword evidence="9 22" id="KW-0479">Metal-binding</keyword>
<protein>
    <submittedName>
        <fullName evidence="28">Chromosome-associated kinesin KIF4</fullName>
    </submittedName>
</protein>
<keyword evidence="16" id="KW-0238">DNA-binding</keyword>
<keyword evidence="17 26" id="KW-0472">Membrane</keyword>
<feature type="transmembrane region" description="Helical" evidence="26">
    <location>
        <begin position="1115"/>
        <end position="1134"/>
    </location>
</feature>
<keyword evidence="19" id="KW-0206">Cytoskeleton</keyword>
<keyword evidence="18 23" id="KW-0505">Motor protein</keyword>
<evidence type="ECO:0000256" key="25">
    <source>
        <dbReference type="SAM" id="MobiDB-lite"/>
    </source>
</evidence>
<evidence type="ECO:0000256" key="4">
    <source>
        <dbReference type="ARBA" id="ARBA00004245"/>
    </source>
</evidence>
<dbReference type="FunCoup" id="E2AZU7">
    <property type="interactions" value="151"/>
</dbReference>
<dbReference type="InterPro" id="IPR001752">
    <property type="entry name" value="Kinesin_motor_dom"/>
</dbReference>
<dbReference type="Pfam" id="PF00225">
    <property type="entry name" value="Kinesin"/>
    <property type="match status" value="1"/>
</dbReference>
<feature type="binding site" evidence="22">
    <location>
        <position position="1094"/>
    </location>
    <ligand>
        <name>Zn(2+)</name>
        <dbReference type="ChEBI" id="CHEBI:29105"/>
    </ligand>
</feature>
<dbReference type="PANTHER" id="PTHR47969">
    <property type="entry name" value="CHROMOSOME-ASSOCIATED KINESIN KIF4A-RELATED"/>
    <property type="match status" value="1"/>
</dbReference>
<dbReference type="NCBIfam" id="TIGR01065">
    <property type="entry name" value="hlyIII"/>
    <property type="match status" value="1"/>
</dbReference>
<keyword evidence="7 26" id="KW-0812">Transmembrane</keyword>
<dbReference type="FunFam" id="3.40.850.10:FF:000038">
    <property type="entry name" value="chromosome-associated kinesin KIF4A"/>
    <property type="match status" value="1"/>
</dbReference>
<dbReference type="GO" id="GO:0140911">
    <property type="term" value="F:pore-forming activity"/>
    <property type="evidence" value="ECO:0007669"/>
    <property type="project" value="InterPro"/>
</dbReference>
<dbReference type="GO" id="GO:0005875">
    <property type="term" value="C:microtubule associated complex"/>
    <property type="evidence" value="ECO:0007669"/>
    <property type="project" value="TreeGrafter"/>
</dbReference>
<evidence type="ECO:0000256" key="10">
    <source>
        <dbReference type="ARBA" id="ARBA00022741"/>
    </source>
</evidence>
<evidence type="ECO:0000256" key="6">
    <source>
        <dbReference type="ARBA" id="ARBA00022490"/>
    </source>
</evidence>
<comment type="similarity">
    <text evidence="23">Belongs to the TRAFAC class myosin-kinesin ATPase superfamily. Kinesin family.</text>
</comment>
<evidence type="ECO:0000256" key="20">
    <source>
        <dbReference type="ARBA" id="ARBA00023242"/>
    </source>
</evidence>
<keyword evidence="12 26" id="KW-1133">Transmembrane helix</keyword>
<organism evidence="29">
    <name type="scientific">Camponotus floridanus</name>
    <name type="common">Florida carpenter ant</name>
    <dbReference type="NCBI Taxonomy" id="104421"/>
    <lineage>
        <taxon>Eukaryota</taxon>
        <taxon>Metazoa</taxon>
        <taxon>Ecdysozoa</taxon>
        <taxon>Arthropoda</taxon>
        <taxon>Hexapoda</taxon>
        <taxon>Insecta</taxon>
        <taxon>Pterygota</taxon>
        <taxon>Neoptera</taxon>
        <taxon>Endopterygota</taxon>
        <taxon>Hymenoptera</taxon>
        <taxon>Apocrita</taxon>
        <taxon>Aculeata</taxon>
        <taxon>Formicoidea</taxon>
        <taxon>Formicidae</taxon>
        <taxon>Formicinae</taxon>
        <taxon>Camponotus</taxon>
    </lineage>
</organism>
<dbReference type="GO" id="GO:0051231">
    <property type="term" value="P:spindle elongation"/>
    <property type="evidence" value="ECO:0007669"/>
    <property type="project" value="TreeGrafter"/>
</dbReference>
<dbReference type="InterPro" id="IPR005744">
    <property type="entry name" value="Hy-lIII"/>
</dbReference>
<dbReference type="Pfam" id="PF25764">
    <property type="entry name" value="KIF21A_4th"/>
    <property type="match status" value="1"/>
</dbReference>
<dbReference type="Pfam" id="PF03006">
    <property type="entry name" value="HlyIII"/>
    <property type="match status" value="1"/>
</dbReference>
<evidence type="ECO:0000256" key="16">
    <source>
        <dbReference type="ARBA" id="ARBA00023125"/>
    </source>
</evidence>
<keyword evidence="10 23" id="KW-0547">Nucleotide-binding</keyword>
<dbReference type="SMART" id="SM01114">
    <property type="entry name" value="CXC"/>
    <property type="match status" value="1"/>
</dbReference>
<dbReference type="GO" id="GO:0005874">
    <property type="term" value="C:microtubule"/>
    <property type="evidence" value="ECO:0007669"/>
    <property type="project" value="UniProtKB-KW"/>
</dbReference>
<feature type="transmembrane region" description="Helical" evidence="26">
    <location>
        <begin position="1070"/>
        <end position="1094"/>
    </location>
</feature>
<feature type="coiled-coil region" evidence="24">
    <location>
        <begin position="509"/>
        <end position="646"/>
    </location>
</feature>
<dbReference type="InParanoid" id="E2AZU7"/>
<dbReference type="Proteomes" id="UP000000311">
    <property type="component" value="Unassembled WGS sequence"/>
</dbReference>
<evidence type="ECO:0000256" key="3">
    <source>
        <dbReference type="ARBA" id="ARBA00004127"/>
    </source>
</evidence>
<dbReference type="InterPro" id="IPR019821">
    <property type="entry name" value="Kinesin_motor_CS"/>
</dbReference>
<feature type="coiled-coil region" evidence="24">
    <location>
        <begin position="752"/>
        <end position="786"/>
    </location>
</feature>
<feature type="compositionally biased region" description="Polar residues" evidence="25">
    <location>
        <begin position="871"/>
        <end position="883"/>
    </location>
</feature>
<dbReference type="CDD" id="cd01372">
    <property type="entry name" value="KISc_KIF4"/>
    <property type="match status" value="1"/>
</dbReference>
<dbReference type="EMBL" id="GL444277">
    <property type="protein sequence ID" value="EFN61076.1"/>
    <property type="molecule type" value="Genomic_DNA"/>
</dbReference>
<dbReference type="OrthoDB" id="3176171at2759"/>
<keyword evidence="20" id="KW-0539">Nucleus</keyword>
<feature type="region of interest" description="Disordered" evidence="25">
    <location>
        <begin position="863"/>
        <end position="912"/>
    </location>
</feature>
<dbReference type="AlphaFoldDB" id="E2AZU7"/>
<keyword evidence="13" id="KW-0408">Iron</keyword>
<dbReference type="GO" id="GO:0012505">
    <property type="term" value="C:endomembrane system"/>
    <property type="evidence" value="ECO:0007669"/>
    <property type="project" value="UniProtKB-SubCell"/>
</dbReference>
<evidence type="ECO:0000256" key="5">
    <source>
        <dbReference type="ARBA" id="ARBA00007018"/>
    </source>
</evidence>
<dbReference type="GO" id="GO:0003677">
    <property type="term" value="F:DNA binding"/>
    <property type="evidence" value="ECO:0007669"/>
    <property type="project" value="UniProtKB-KW"/>
</dbReference>
<evidence type="ECO:0000256" key="26">
    <source>
        <dbReference type="SAM" id="Phobius"/>
    </source>
</evidence>
<evidence type="ECO:0000256" key="15">
    <source>
        <dbReference type="ARBA" id="ARBA00023054"/>
    </source>
</evidence>
<dbReference type="GO" id="GO:0008017">
    <property type="term" value="F:microtubule binding"/>
    <property type="evidence" value="ECO:0007669"/>
    <property type="project" value="InterPro"/>
</dbReference>
<feature type="transmembrane region" description="Helical" evidence="26">
    <location>
        <begin position="1140"/>
        <end position="1157"/>
    </location>
</feature>
<evidence type="ECO:0000259" key="27">
    <source>
        <dbReference type="PROSITE" id="PS50067"/>
    </source>
</evidence>